<dbReference type="EMBL" id="LLYW01000012">
    <property type="protein sequence ID" value="KUH33985.1"/>
    <property type="molecule type" value="Genomic_DNA"/>
</dbReference>
<evidence type="ECO:0000256" key="1">
    <source>
        <dbReference type="ARBA" id="ARBA00004952"/>
    </source>
</evidence>
<accession>A0A117ITX0</accession>
<dbReference type="RefSeq" id="WP_058938349.1">
    <property type="nucleotide sequence ID" value="NZ_LLYW01000012.1"/>
</dbReference>
<keyword evidence="3" id="KW-0597">Phosphoprotein</keyword>
<protein>
    <recommendedName>
        <fullName evidence="2">nicotinate phosphoribosyltransferase</fullName>
        <ecNumber evidence="2">6.3.4.21</ecNumber>
    </recommendedName>
</protein>
<name>A0A117ITX0_9EURY</name>
<dbReference type="PIRSF" id="PIRSF000484">
    <property type="entry name" value="NAPRT"/>
    <property type="match status" value="1"/>
</dbReference>
<dbReference type="OrthoDB" id="371831at2157"/>
<keyword evidence="12" id="KW-1185">Reference proteome</keyword>
<keyword evidence="5" id="KW-0662">Pyridine nucleotide biosynthesis</keyword>
<dbReference type="PANTHER" id="PTHR43202">
    <property type="entry name" value="NICOTINATE-NUCLEOTIDE PYROPHOSPHORYLASE"/>
    <property type="match status" value="1"/>
</dbReference>
<dbReference type="InterPro" id="IPR053190">
    <property type="entry name" value="NAPRTase-like"/>
</dbReference>
<sequence length="390" mass="43291">MRDFYIAHEEDIKAGKTTDVYFIRTKKILEEKGIHKKVFADVTTTSLPHGWKWGVLAGIEEVAKLLEGLPINVYAMPEGTIFHPYEPVMQIEGFYKEFGIYETAMLGMLSQASGIATAALRTKIAAKFKPVYSFGIRHMHPAIAPMIDRSAFIGGCDGVSGVLGAKMIGEKPVGTMPHALIITIGDQVKAWKYYDEVMPPEVPRTALIDTFYDEKFEALMAAEALGERLDAVRLDTPSSRRGNFRKIVEEVRWELDLRGYGHVKIFLSGGLNEESLKGLADVADAFGVGGSIASAKPVDFSLDIVEIEGKPMTKRGKLSGRKQIYRCENGHYHRVPADKKFENCPVCGAKVEPLLKPLIENGEIVAELPKAREIRKYVLEQAEKFGLSLE</sequence>
<dbReference type="PANTHER" id="PTHR43202:SF1">
    <property type="entry name" value="NICOTINATE PHOSPHORIBOSYLTRANSFERASE"/>
    <property type="match status" value="1"/>
</dbReference>
<dbReference type="Proteomes" id="UP000053462">
    <property type="component" value="Unassembled WGS sequence"/>
</dbReference>
<comment type="pathway">
    <text evidence="1">Cofactor biosynthesis; NAD(+) biosynthesis; nicotinate D-ribonucleotide from nicotinate: step 1/1.</text>
</comment>
<feature type="domain" description="Nicotinate phosphoribosyltransferase C-terminal" evidence="10">
    <location>
        <begin position="343"/>
        <end position="385"/>
    </location>
</feature>
<comment type="catalytic activity">
    <reaction evidence="7">
        <text>5-phospho-alpha-D-ribose 1-diphosphate + nicotinate + ATP + H2O = nicotinate beta-D-ribonucleotide + ADP + phosphate + diphosphate</text>
        <dbReference type="Rhea" id="RHEA:36163"/>
        <dbReference type="ChEBI" id="CHEBI:15377"/>
        <dbReference type="ChEBI" id="CHEBI:30616"/>
        <dbReference type="ChEBI" id="CHEBI:32544"/>
        <dbReference type="ChEBI" id="CHEBI:33019"/>
        <dbReference type="ChEBI" id="CHEBI:43474"/>
        <dbReference type="ChEBI" id="CHEBI:57502"/>
        <dbReference type="ChEBI" id="CHEBI:58017"/>
        <dbReference type="ChEBI" id="CHEBI:456216"/>
        <dbReference type="EC" id="6.3.4.21"/>
    </reaction>
</comment>
<dbReference type="NCBIfam" id="NF006415">
    <property type="entry name" value="PRK08662.1"/>
    <property type="match status" value="1"/>
</dbReference>
<keyword evidence="11" id="KW-0328">Glycosyltransferase</keyword>
<feature type="domain" description="Quinolinate phosphoribosyl transferase C-terminal" evidence="8">
    <location>
        <begin position="115"/>
        <end position="303"/>
    </location>
</feature>
<reference evidence="11 12" key="1">
    <citation type="submission" date="2015-10" db="EMBL/GenBank/DDBJ databases">
        <title>Draft genome sequence of Thermococcus celericrescens strain DSM 17994.</title>
        <authorList>
            <person name="Hong S.-J."/>
            <person name="Park C.-E."/>
            <person name="Shin J.-H."/>
        </authorList>
    </citation>
    <scope>NUCLEOTIDE SEQUENCE [LARGE SCALE GENOMIC DNA]</scope>
    <source>
        <strain evidence="11 12">DSM 17994</strain>
    </source>
</reference>
<evidence type="ECO:0000259" key="9">
    <source>
        <dbReference type="Pfam" id="PF02749"/>
    </source>
</evidence>
<gene>
    <name evidence="11" type="ORF">APY94_03685</name>
</gene>
<dbReference type="Pfam" id="PF01729">
    <property type="entry name" value="QRPTase_C"/>
    <property type="match status" value="1"/>
</dbReference>
<dbReference type="InterPro" id="IPR037128">
    <property type="entry name" value="Quinolinate_PRibosylTase_N_sf"/>
</dbReference>
<evidence type="ECO:0000259" key="8">
    <source>
        <dbReference type="Pfam" id="PF01729"/>
    </source>
</evidence>
<dbReference type="SUPFAM" id="SSF51690">
    <property type="entry name" value="Nicotinate/Quinolinate PRTase C-terminal domain-like"/>
    <property type="match status" value="1"/>
</dbReference>
<feature type="domain" description="Quinolinate phosphoribosyl transferase N-terminal" evidence="9">
    <location>
        <begin position="19"/>
        <end position="113"/>
    </location>
</feature>
<evidence type="ECO:0000256" key="5">
    <source>
        <dbReference type="ARBA" id="ARBA00022642"/>
    </source>
</evidence>
<dbReference type="InterPro" id="IPR035809">
    <property type="entry name" value="NAPRTase_arc-type"/>
</dbReference>
<dbReference type="Pfam" id="PF17956">
    <property type="entry name" value="NAPRTase_C"/>
    <property type="match status" value="1"/>
</dbReference>
<dbReference type="GO" id="GO:0004514">
    <property type="term" value="F:nicotinate-nucleotide diphosphorylase (carboxylating) activity"/>
    <property type="evidence" value="ECO:0007669"/>
    <property type="project" value="InterPro"/>
</dbReference>
<evidence type="ECO:0000256" key="3">
    <source>
        <dbReference type="ARBA" id="ARBA00022553"/>
    </source>
</evidence>
<evidence type="ECO:0000256" key="4">
    <source>
        <dbReference type="ARBA" id="ARBA00022598"/>
    </source>
</evidence>
<dbReference type="UniPathway" id="UPA00253">
    <property type="reaction ID" value="UER00457"/>
</dbReference>
<evidence type="ECO:0000259" key="10">
    <source>
        <dbReference type="Pfam" id="PF17956"/>
    </source>
</evidence>
<evidence type="ECO:0000313" key="12">
    <source>
        <dbReference type="Proteomes" id="UP000053462"/>
    </source>
</evidence>
<proteinExistence type="predicted"/>
<dbReference type="Gene3D" id="3.20.20.70">
    <property type="entry name" value="Aldolase class I"/>
    <property type="match status" value="1"/>
</dbReference>
<evidence type="ECO:0000256" key="7">
    <source>
        <dbReference type="ARBA" id="ARBA00048668"/>
    </source>
</evidence>
<dbReference type="STRING" id="227598.APY94_03685"/>
<dbReference type="EC" id="6.3.4.21" evidence="2"/>
<dbReference type="CDD" id="cd01571">
    <property type="entry name" value="NAPRTase_B"/>
    <property type="match status" value="1"/>
</dbReference>
<dbReference type="InterPro" id="IPR041619">
    <property type="entry name" value="NAPRTase_C"/>
</dbReference>
<evidence type="ECO:0000313" key="11">
    <source>
        <dbReference type="EMBL" id="KUH33985.1"/>
    </source>
</evidence>
<dbReference type="InterPro" id="IPR036068">
    <property type="entry name" value="Nicotinate_pribotase-like_C"/>
</dbReference>
<dbReference type="Pfam" id="PF02749">
    <property type="entry name" value="QRPTase_N"/>
    <property type="match status" value="1"/>
</dbReference>
<keyword evidence="6 11" id="KW-0808">Transferase</keyword>
<keyword evidence="4 11" id="KW-0436">Ligase</keyword>
<dbReference type="InterPro" id="IPR022412">
    <property type="entry name" value="Quinolinate_PRibosylTrfase_N"/>
</dbReference>
<dbReference type="GO" id="GO:0009435">
    <property type="term" value="P:NAD+ biosynthetic process"/>
    <property type="evidence" value="ECO:0007669"/>
    <property type="project" value="UniProtKB-UniPathway"/>
</dbReference>
<dbReference type="Gene3D" id="3.20.140.10">
    <property type="entry name" value="nicotinate phosphoribosyltransferase"/>
    <property type="match status" value="1"/>
</dbReference>
<dbReference type="SUPFAM" id="SSF54675">
    <property type="entry name" value="Nicotinate/Quinolinate PRTase N-terminal domain-like"/>
    <property type="match status" value="1"/>
</dbReference>
<dbReference type="AlphaFoldDB" id="A0A117ITX0"/>
<comment type="caution">
    <text evidence="11">The sequence shown here is derived from an EMBL/GenBank/DDBJ whole genome shotgun (WGS) entry which is preliminary data.</text>
</comment>
<dbReference type="GO" id="GO:0004516">
    <property type="term" value="F:nicotinate phosphoribosyltransferase activity"/>
    <property type="evidence" value="ECO:0007669"/>
    <property type="project" value="UniProtKB-EC"/>
</dbReference>
<organism evidence="11 12">
    <name type="scientific">Thermococcus celericrescens</name>
    <dbReference type="NCBI Taxonomy" id="227598"/>
    <lineage>
        <taxon>Archaea</taxon>
        <taxon>Methanobacteriati</taxon>
        <taxon>Methanobacteriota</taxon>
        <taxon>Thermococci</taxon>
        <taxon>Thermococcales</taxon>
        <taxon>Thermococcaceae</taxon>
        <taxon>Thermococcus</taxon>
    </lineage>
</organism>
<dbReference type="Gene3D" id="3.90.1170.20">
    <property type="entry name" value="Quinolinate phosphoribosyl transferase, N-terminal domain"/>
    <property type="match status" value="1"/>
</dbReference>
<evidence type="ECO:0000256" key="6">
    <source>
        <dbReference type="ARBA" id="ARBA00022679"/>
    </source>
</evidence>
<dbReference type="InterPro" id="IPR007229">
    <property type="entry name" value="Nic_PRibTrfase-Fam"/>
</dbReference>
<dbReference type="InterPro" id="IPR002638">
    <property type="entry name" value="Quinolinate_PRibosylTrfase_C"/>
</dbReference>
<evidence type="ECO:0000256" key="2">
    <source>
        <dbReference type="ARBA" id="ARBA00013236"/>
    </source>
</evidence>
<dbReference type="InterPro" id="IPR013785">
    <property type="entry name" value="Aldolase_TIM"/>
</dbReference>